<dbReference type="GO" id="GO:0006508">
    <property type="term" value="P:proteolysis"/>
    <property type="evidence" value="ECO:0007669"/>
    <property type="project" value="UniProtKB-KW"/>
</dbReference>
<dbReference type="GO" id="GO:0070646">
    <property type="term" value="P:protein modification by small protein removal"/>
    <property type="evidence" value="ECO:0007669"/>
    <property type="project" value="TreeGrafter"/>
</dbReference>
<evidence type="ECO:0000256" key="2">
    <source>
        <dbReference type="ARBA" id="ARBA00022670"/>
    </source>
</evidence>
<comment type="similarity">
    <text evidence="1">Belongs to the DeSI family.</text>
</comment>
<sequence>MPSYPVKLLVYDLSQGMARMVSLGLTGRQIDGIWHTSVVVHGREWYFGQGIFSTTPGVHHYGRPVRQVDMGHTDIGPDLLATLIDELRPRYRAVDYHLLDHNCNTFSNEVCELLVGRPIPDFVSNLPRDFLETPFGQSLRPVIDSFFSSPHATAPTASAATAALLQRRP</sequence>
<gene>
    <name evidence="5" type="ORF">BCR44DRAFT_1388671</name>
</gene>
<dbReference type="GO" id="GO:0008233">
    <property type="term" value="F:peptidase activity"/>
    <property type="evidence" value="ECO:0007669"/>
    <property type="project" value="UniProtKB-KW"/>
</dbReference>
<name>A0A1Y2HSN1_9FUNG</name>
<dbReference type="EMBL" id="MCFL01000014">
    <property type="protein sequence ID" value="ORZ36944.1"/>
    <property type="molecule type" value="Genomic_DNA"/>
</dbReference>
<evidence type="ECO:0000313" key="6">
    <source>
        <dbReference type="Proteomes" id="UP000193411"/>
    </source>
</evidence>
<dbReference type="Pfam" id="PF05903">
    <property type="entry name" value="Peptidase_C97"/>
    <property type="match status" value="1"/>
</dbReference>
<keyword evidence="2" id="KW-0645">Protease</keyword>
<keyword evidence="3" id="KW-0378">Hydrolase</keyword>
<comment type="caution">
    <text evidence="5">The sequence shown here is derived from an EMBL/GenBank/DDBJ whole genome shotgun (WGS) entry which is preliminary data.</text>
</comment>
<dbReference type="InterPro" id="IPR008580">
    <property type="entry name" value="PPPDE_dom"/>
</dbReference>
<dbReference type="Proteomes" id="UP000193411">
    <property type="component" value="Unassembled WGS sequence"/>
</dbReference>
<dbReference type="InterPro" id="IPR042266">
    <property type="entry name" value="PPPDE_sf"/>
</dbReference>
<reference evidence="5 6" key="1">
    <citation type="submission" date="2016-07" db="EMBL/GenBank/DDBJ databases">
        <title>Pervasive Adenine N6-methylation of Active Genes in Fungi.</title>
        <authorList>
            <consortium name="DOE Joint Genome Institute"/>
            <person name="Mondo S.J."/>
            <person name="Dannebaum R.O."/>
            <person name="Kuo R.C."/>
            <person name="Labutti K."/>
            <person name="Haridas S."/>
            <person name="Kuo A."/>
            <person name="Salamov A."/>
            <person name="Ahrendt S.R."/>
            <person name="Lipzen A."/>
            <person name="Sullivan W."/>
            <person name="Andreopoulos W.B."/>
            <person name="Clum A."/>
            <person name="Lindquist E."/>
            <person name="Daum C."/>
            <person name="Ramamoorthy G.K."/>
            <person name="Gryganskyi A."/>
            <person name="Culley D."/>
            <person name="Magnuson J.K."/>
            <person name="James T.Y."/>
            <person name="O'Malley M.A."/>
            <person name="Stajich J.E."/>
            <person name="Spatafora J.W."/>
            <person name="Visel A."/>
            <person name="Grigoriev I.V."/>
        </authorList>
    </citation>
    <scope>NUCLEOTIDE SEQUENCE [LARGE SCALE GENOMIC DNA]</scope>
    <source>
        <strain evidence="5 6">PL171</strain>
    </source>
</reference>
<dbReference type="AlphaFoldDB" id="A0A1Y2HSN1"/>
<proteinExistence type="inferred from homology"/>
<dbReference type="Gene3D" id="3.90.1720.30">
    <property type="entry name" value="PPPDE domains"/>
    <property type="match status" value="1"/>
</dbReference>
<accession>A0A1Y2HSN1</accession>
<dbReference type="PANTHER" id="PTHR12378">
    <property type="entry name" value="DESUMOYLATING ISOPEPTIDASE"/>
    <property type="match status" value="1"/>
</dbReference>
<dbReference type="OrthoDB" id="21221at2759"/>
<protein>
    <submittedName>
        <fullName evidence="5">PPPDE putative peptidase domain-containing protein</fullName>
    </submittedName>
</protein>
<keyword evidence="6" id="KW-1185">Reference proteome</keyword>
<feature type="domain" description="PPPDE" evidence="4">
    <location>
        <begin position="4"/>
        <end position="144"/>
    </location>
</feature>
<organism evidence="5 6">
    <name type="scientific">Catenaria anguillulae PL171</name>
    <dbReference type="NCBI Taxonomy" id="765915"/>
    <lineage>
        <taxon>Eukaryota</taxon>
        <taxon>Fungi</taxon>
        <taxon>Fungi incertae sedis</taxon>
        <taxon>Blastocladiomycota</taxon>
        <taxon>Blastocladiomycetes</taxon>
        <taxon>Blastocladiales</taxon>
        <taxon>Catenariaceae</taxon>
        <taxon>Catenaria</taxon>
    </lineage>
</organism>
<evidence type="ECO:0000256" key="3">
    <source>
        <dbReference type="ARBA" id="ARBA00022801"/>
    </source>
</evidence>
<dbReference type="SMART" id="SM01179">
    <property type="entry name" value="DUF862"/>
    <property type="match status" value="1"/>
</dbReference>
<evidence type="ECO:0000259" key="4">
    <source>
        <dbReference type="PROSITE" id="PS51858"/>
    </source>
</evidence>
<dbReference type="PANTHER" id="PTHR12378:SF7">
    <property type="entry name" value="DESUMOYLATING ISOPEPTIDASE 1"/>
    <property type="match status" value="1"/>
</dbReference>
<evidence type="ECO:0000256" key="1">
    <source>
        <dbReference type="ARBA" id="ARBA00008140"/>
    </source>
</evidence>
<dbReference type="STRING" id="765915.A0A1Y2HSN1"/>
<evidence type="ECO:0000313" key="5">
    <source>
        <dbReference type="EMBL" id="ORZ36944.1"/>
    </source>
</evidence>
<dbReference type="PROSITE" id="PS51858">
    <property type="entry name" value="PPPDE"/>
    <property type="match status" value="1"/>
</dbReference>